<accession>A0A6L6IIE6</accession>
<keyword evidence="2" id="KW-1185">Reference proteome</keyword>
<name>A0A6L6IIE6_9ENTR</name>
<dbReference type="Proteomes" id="UP000477739">
    <property type="component" value="Unassembled WGS sequence"/>
</dbReference>
<reference evidence="1 2" key="1">
    <citation type="submission" date="2019-11" db="EMBL/GenBank/DDBJ databases">
        <title>Escherichia alba sp. nov. isolated from the gut of plastic-eating superworms Zophobas atratus.</title>
        <authorList>
            <person name="Yang Y."/>
        </authorList>
    </citation>
    <scope>NUCLEOTIDE SEQUENCE [LARGE SCALE GENOMIC DNA]</scope>
    <source>
        <strain evidence="2">BIT-B35</strain>
    </source>
</reference>
<dbReference type="AlphaFoldDB" id="A0A6L6IIE6"/>
<evidence type="ECO:0000313" key="1">
    <source>
        <dbReference type="EMBL" id="MTH44860.1"/>
    </source>
</evidence>
<dbReference type="RefSeq" id="WP_155106555.1">
    <property type="nucleotide sequence ID" value="NZ_WMJZ01000001.1"/>
</dbReference>
<proteinExistence type="predicted"/>
<dbReference type="EMBL" id="WMJZ01000001">
    <property type="protein sequence ID" value="MTH44860.1"/>
    <property type="molecule type" value="Genomic_DNA"/>
</dbReference>
<comment type="caution">
    <text evidence="1">The sequence shown here is derived from an EMBL/GenBank/DDBJ whole genome shotgun (WGS) entry which is preliminary data.</text>
</comment>
<protein>
    <submittedName>
        <fullName evidence="1">Uncharacterized protein</fullName>
    </submittedName>
</protein>
<gene>
    <name evidence="1" type="ORF">GJV78_00950</name>
</gene>
<evidence type="ECO:0000313" key="2">
    <source>
        <dbReference type="Proteomes" id="UP000477739"/>
    </source>
</evidence>
<sequence>MAMRLHHRSIAYRLTPAANRTGAFARARKTFFDKPDAGFSRHAGASADNYFLLAGYFSYILNIKGMTG</sequence>
<organism evidence="1 2">
    <name type="scientific">Intestinirhabdus alba</name>
    <dbReference type="NCBI Taxonomy" id="2899544"/>
    <lineage>
        <taxon>Bacteria</taxon>
        <taxon>Pseudomonadati</taxon>
        <taxon>Pseudomonadota</taxon>
        <taxon>Gammaproteobacteria</taxon>
        <taxon>Enterobacterales</taxon>
        <taxon>Enterobacteriaceae</taxon>
        <taxon>Intestinirhabdus</taxon>
    </lineage>
</organism>